<reference evidence="2 3" key="1">
    <citation type="journal article" date="2015" name="Nature">
        <title>rRNA introns, odd ribosomes, and small enigmatic genomes across a large radiation of phyla.</title>
        <authorList>
            <person name="Brown C.T."/>
            <person name="Hug L.A."/>
            <person name="Thomas B.C."/>
            <person name="Sharon I."/>
            <person name="Castelle C.J."/>
            <person name="Singh A."/>
            <person name="Wilkins M.J."/>
            <person name="Williams K.H."/>
            <person name="Banfield J.F."/>
        </authorList>
    </citation>
    <scope>NUCLEOTIDE SEQUENCE [LARGE SCALE GENOMIC DNA]</scope>
</reference>
<dbReference type="NCBIfam" id="TIGR02532">
    <property type="entry name" value="IV_pilin_GFxxxE"/>
    <property type="match status" value="1"/>
</dbReference>
<accession>A0A0G0ME30</accession>
<dbReference type="Pfam" id="PF07963">
    <property type="entry name" value="N_methyl"/>
    <property type="match status" value="1"/>
</dbReference>
<comment type="caution">
    <text evidence="2">The sequence shown here is derived from an EMBL/GenBank/DDBJ whole genome shotgun (WGS) entry which is preliminary data.</text>
</comment>
<feature type="transmembrane region" description="Helical" evidence="1">
    <location>
        <begin position="21"/>
        <end position="47"/>
    </location>
</feature>
<dbReference type="STRING" id="1618574.UT24_C0004G0021"/>
<gene>
    <name evidence="2" type="ORF">UT24_C0004G0021</name>
</gene>
<name>A0A0G0ME30_9BACT</name>
<keyword evidence="1" id="KW-1133">Transmembrane helix</keyword>
<dbReference type="InterPro" id="IPR012902">
    <property type="entry name" value="N_methyl_site"/>
</dbReference>
<evidence type="ECO:0008006" key="4">
    <source>
        <dbReference type="Google" id="ProtNLM"/>
    </source>
</evidence>
<evidence type="ECO:0000313" key="2">
    <source>
        <dbReference type="EMBL" id="KKR01458.1"/>
    </source>
</evidence>
<proteinExistence type="predicted"/>
<protein>
    <recommendedName>
        <fullName evidence="4">Type II secretion system protein J</fullName>
    </recommendedName>
</protein>
<keyword evidence="1" id="KW-0472">Membrane</keyword>
<evidence type="ECO:0000256" key="1">
    <source>
        <dbReference type="SAM" id="Phobius"/>
    </source>
</evidence>
<dbReference type="Proteomes" id="UP000033881">
    <property type="component" value="Unassembled WGS sequence"/>
</dbReference>
<dbReference type="EMBL" id="LBWB01000004">
    <property type="protein sequence ID" value="KKR01458.1"/>
    <property type="molecule type" value="Genomic_DNA"/>
</dbReference>
<sequence>MKEIGNWKLEIGNSSQREGGFTLIEVLVSAAILVILAAGFLGLQFIISQNQVTAWRNYLAIEAANLSLSNLSRELRDARQSGTGGYPLEVPNDQEIVFYSDIDYDEEIERVRYTLSGTELTKGVIEPVGEPATYPADTEKTKIVTDIVRNASNPVFYYYNSDWPTDTTNNPLPSNLRISDTRQIKIILITNPKADSPEFDFRLESDVRLRMLN</sequence>
<dbReference type="PROSITE" id="PS00409">
    <property type="entry name" value="PROKAR_NTER_METHYL"/>
    <property type="match status" value="1"/>
</dbReference>
<organism evidence="2 3">
    <name type="scientific">Candidatus Woesebacteria bacterium GW2011_GWB1_39_12</name>
    <dbReference type="NCBI Taxonomy" id="1618574"/>
    <lineage>
        <taxon>Bacteria</taxon>
        <taxon>Candidatus Woeseibacteriota</taxon>
    </lineage>
</organism>
<dbReference type="AlphaFoldDB" id="A0A0G0ME30"/>
<evidence type="ECO:0000313" key="3">
    <source>
        <dbReference type="Proteomes" id="UP000033881"/>
    </source>
</evidence>
<keyword evidence="1" id="KW-0812">Transmembrane</keyword>